<reference evidence="1" key="1">
    <citation type="submission" date="2020-07" db="EMBL/GenBank/DDBJ databases">
        <title>Multicomponent nature underlies the extraordinary mechanical properties of spider dragline silk.</title>
        <authorList>
            <person name="Kono N."/>
            <person name="Nakamura H."/>
            <person name="Mori M."/>
            <person name="Yoshida Y."/>
            <person name="Ohtoshi R."/>
            <person name="Malay A.D."/>
            <person name="Moran D.A.P."/>
            <person name="Tomita M."/>
            <person name="Numata K."/>
            <person name="Arakawa K."/>
        </authorList>
    </citation>
    <scope>NUCLEOTIDE SEQUENCE</scope>
</reference>
<dbReference type="AlphaFoldDB" id="A0A8X6G898"/>
<proteinExistence type="predicted"/>
<sequence>MELVTRAPPHILYTSKVKQKGLRMRDFRVLRATFSKRDQFVFKDEKAKPRRTVNVYLEEKDMAWLPGALMGCYRKKDCMLSPPPPLGEKTGSVGRIGI</sequence>
<gene>
    <name evidence="1" type="ORF">TNCT_68371</name>
</gene>
<name>A0A8X6G898_TRICU</name>
<dbReference type="Proteomes" id="UP000887116">
    <property type="component" value="Unassembled WGS sequence"/>
</dbReference>
<organism evidence="1 2">
    <name type="scientific">Trichonephila clavata</name>
    <name type="common">Joro spider</name>
    <name type="synonym">Nephila clavata</name>
    <dbReference type="NCBI Taxonomy" id="2740835"/>
    <lineage>
        <taxon>Eukaryota</taxon>
        <taxon>Metazoa</taxon>
        <taxon>Ecdysozoa</taxon>
        <taxon>Arthropoda</taxon>
        <taxon>Chelicerata</taxon>
        <taxon>Arachnida</taxon>
        <taxon>Araneae</taxon>
        <taxon>Araneomorphae</taxon>
        <taxon>Entelegynae</taxon>
        <taxon>Araneoidea</taxon>
        <taxon>Nephilidae</taxon>
        <taxon>Trichonephila</taxon>
    </lineage>
</organism>
<evidence type="ECO:0000313" key="2">
    <source>
        <dbReference type="Proteomes" id="UP000887116"/>
    </source>
</evidence>
<dbReference type="EMBL" id="BMAO01014994">
    <property type="protein sequence ID" value="GFQ98591.1"/>
    <property type="molecule type" value="Genomic_DNA"/>
</dbReference>
<accession>A0A8X6G898</accession>
<protein>
    <submittedName>
        <fullName evidence="1">Uncharacterized protein</fullName>
    </submittedName>
</protein>
<comment type="caution">
    <text evidence="1">The sequence shown here is derived from an EMBL/GenBank/DDBJ whole genome shotgun (WGS) entry which is preliminary data.</text>
</comment>
<keyword evidence="2" id="KW-1185">Reference proteome</keyword>
<evidence type="ECO:0000313" key="1">
    <source>
        <dbReference type="EMBL" id="GFQ98591.1"/>
    </source>
</evidence>